<reference evidence="1" key="1">
    <citation type="submission" date="2021-01" db="EMBL/GenBank/DDBJ databases">
        <title>Whole genome shotgun sequence of Virgisporangium aliadipatigenens NBRC 105644.</title>
        <authorList>
            <person name="Komaki H."/>
            <person name="Tamura T."/>
        </authorList>
    </citation>
    <scope>NUCLEOTIDE SEQUENCE</scope>
    <source>
        <strain evidence="1">NBRC 105644</strain>
    </source>
</reference>
<sequence>MRVIIVGGGLAGLATADVEDAIPHAEPARIADGYQRTAGFDPALLNERESFGVRR</sequence>
<dbReference type="AlphaFoldDB" id="A0A8J3YR58"/>
<gene>
    <name evidence="1" type="ORF">Val02_68220</name>
</gene>
<comment type="caution">
    <text evidence="1">The sequence shown here is derived from an EMBL/GenBank/DDBJ whole genome shotgun (WGS) entry which is preliminary data.</text>
</comment>
<proteinExistence type="predicted"/>
<organism evidence="1 2">
    <name type="scientific">Virgisporangium aliadipatigenens</name>
    <dbReference type="NCBI Taxonomy" id="741659"/>
    <lineage>
        <taxon>Bacteria</taxon>
        <taxon>Bacillati</taxon>
        <taxon>Actinomycetota</taxon>
        <taxon>Actinomycetes</taxon>
        <taxon>Micromonosporales</taxon>
        <taxon>Micromonosporaceae</taxon>
        <taxon>Virgisporangium</taxon>
    </lineage>
</organism>
<dbReference type="RefSeq" id="WP_203903390.1">
    <property type="nucleotide sequence ID" value="NZ_BOPF01000032.1"/>
</dbReference>
<accession>A0A8J3YR58</accession>
<name>A0A8J3YR58_9ACTN</name>
<keyword evidence="2" id="KW-1185">Reference proteome</keyword>
<evidence type="ECO:0000313" key="1">
    <source>
        <dbReference type="EMBL" id="GIJ49936.1"/>
    </source>
</evidence>
<dbReference type="EMBL" id="BOPF01000032">
    <property type="protein sequence ID" value="GIJ49936.1"/>
    <property type="molecule type" value="Genomic_DNA"/>
</dbReference>
<dbReference type="Proteomes" id="UP000619260">
    <property type="component" value="Unassembled WGS sequence"/>
</dbReference>
<protein>
    <submittedName>
        <fullName evidence="1">Uncharacterized protein</fullName>
    </submittedName>
</protein>
<evidence type="ECO:0000313" key="2">
    <source>
        <dbReference type="Proteomes" id="UP000619260"/>
    </source>
</evidence>